<feature type="domain" description="Histidine kinase/HSP90-like ATPase" evidence="1">
    <location>
        <begin position="584"/>
        <end position="698"/>
    </location>
</feature>
<comment type="caution">
    <text evidence="2">The sequence shown here is derived from an EMBL/GenBank/DDBJ whole genome shotgun (WGS) entry which is preliminary data.</text>
</comment>
<dbReference type="SMART" id="SM00387">
    <property type="entry name" value="HATPase_c"/>
    <property type="match status" value="2"/>
</dbReference>
<evidence type="ECO:0000313" key="3">
    <source>
        <dbReference type="Proteomes" id="UP001558535"/>
    </source>
</evidence>
<dbReference type="Gene3D" id="3.30.565.10">
    <property type="entry name" value="Histidine kinase-like ATPase, C-terminal domain"/>
    <property type="match status" value="2"/>
</dbReference>
<evidence type="ECO:0000259" key="1">
    <source>
        <dbReference type="SMART" id="SM00387"/>
    </source>
</evidence>
<keyword evidence="2" id="KW-0067">ATP-binding</keyword>
<dbReference type="RefSeq" id="WP_368608502.1">
    <property type="nucleotide sequence ID" value="NZ_JBFPKB010000012.1"/>
</dbReference>
<protein>
    <submittedName>
        <fullName evidence="2">ATP-binding protein</fullName>
    </submittedName>
</protein>
<dbReference type="Pfam" id="PF13589">
    <property type="entry name" value="HATPase_c_3"/>
    <property type="match status" value="1"/>
</dbReference>
<keyword evidence="3" id="KW-1185">Reference proteome</keyword>
<name>A0ABV3WIZ8_9BURK</name>
<dbReference type="GO" id="GO:0005524">
    <property type="term" value="F:ATP binding"/>
    <property type="evidence" value="ECO:0007669"/>
    <property type="project" value="UniProtKB-KW"/>
</dbReference>
<dbReference type="Proteomes" id="UP001558535">
    <property type="component" value="Unassembled WGS sequence"/>
</dbReference>
<reference evidence="2 3" key="1">
    <citation type="submission" date="2024-07" db="EMBL/GenBank/DDBJ databases">
        <title>A survey of Mimosa microsymbionts across Brazilian biomes reveals a high diversity of Paraburkholderia nodulating endemic species, but also that Cupriavidus is common as a symbiont of widespread species.</title>
        <authorList>
            <person name="Rouws L."/>
            <person name="Barauna A."/>
            <person name="Beukes C."/>
            <person name="Rouws J.R.C."/>
            <person name="De Faria S.M."/>
            <person name="Gross E."/>
            <person name="Bueno Dos Reis Junior F."/>
            <person name="Simon M.F."/>
            <person name="Maluk M."/>
            <person name="Odee D.W."/>
            <person name="Kenicer G."/>
            <person name="Young J.P.W."/>
            <person name="Reis V.M."/>
            <person name="Zilli J."/>
            <person name="James E.K."/>
        </authorList>
    </citation>
    <scope>NUCLEOTIDE SEQUENCE [LARGE SCALE GENOMIC DNA]</scope>
    <source>
        <strain evidence="2 3">BR14375</strain>
    </source>
</reference>
<dbReference type="Pfam" id="PF02518">
    <property type="entry name" value="HATPase_c"/>
    <property type="match status" value="1"/>
</dbReference>
<dbReference type="InterPro" id="IPR003594">
    <property type="entry name" value="HATPase_dom"/>
</dbReference>
<keyword evidence="2" id="KW-0547">Nucleotide-binding</keyword>
<organism evidence="2 3">
    <name type="scientific">Paraburkholderia phenoliruptrix</name>
    <dbReference type="NCBI Taxonomy" id="252970"/>
    <lineage>
        <taxon>Bacteria</taxon>
        <taxon>Pseudomonadati</taxon>
        <taxon>Pseudomonadota</taxon>
        <taxon>Betaproteobacteria</taxon>
        <taxon>Burkholderiales</taxon>
        <taxon>Burkholderiaceae</taxon>
        <taxon>Paraburkholderia</taxon>
    </lineage>
</organism>
<evidence type="ECO:0000313" key="2">
    <source>
        <dbReference type="EMBL" id="MEX3753163.1"/>
    </source>
</evidence>
<sequence>MKHSFQARAHVLKLLGDELIGDDRLAVFELVKNAYDADATNVQVTVDLNAPEPYISVEDDGTGMDRDTIVTKWLEIGTPSKRGANKVVSKRFLRYPLGEKGVGRLAAHKLGTQQRLLSRAENKRECFVKIDWSENLSGDKRIDETSVDIRELSQPLKYKENRTGTCLKITQLERAEWTRRDIRSLKKLISTLVSPFAAVDSFSVKLDVPGRESWLNDIFDVDDILDNAIWKFSFSIVNAKISWKYEFSPPSMSGVEKRVASKDDDSLRLIELTAEDRKRLDRDDESISLISSDLNGIGDITGHFFVYYRRADLMKKIGNTQQLKEYLDEQTGVRVYRDGIRVYNYGEAGDDWLGLNVRRINRPAERMATNSVIAAINLKLTDSDQLKEKTNREGFDENPAFLRFRHIIQSVVELLDITRQDDRRQLDAALKGKGEATPHPESFEHAVDIVKKAIKDKGLEGDLKPHIDTIEREYKQVRSVMVSSGLAGLNLATIFHEVEREIGAINKGIENNESLDSLKKRTGHLVSLLDGFAPLLKRNSQKRATAYSLVDRAFILSKSRLAHHKIHFSSPLLSGEVDDFVTECPPNLVIGALRNLIDNAIYWARARAEEDPSVSRPPFIYITAFADSAESHAIAVVDNGPGFELPVDTATQPFETTKPGGMGLGLYFTNLVMESIGGSFSVMSAEELRDYIQIPTPLDGAAVILKFKNK</sequence>
<dbReference type="InterPro" id="IPR036890">
    <property type="entry name" value="HATPase_C_sf"/>
</dbReference>
<accession>A0ABV3WIZ8</accession>
<feature type="domain" description="Histidine kinase/HSP90-like ATPase" evidence="1">
    <location>
        <begin position="20"/>
        <end position="136"/>
    </location>
</feature>
<proteinExistence type="predicted"/>
<dbReference type="SUPFAM" id="SSF55874">
    <property type="entry name" value="ATPase domain of HSP90 chaperone/DNA topoisomerase II/histidine kinase"/>
    <property type="match status" value="2"/>
</dbReference>
<gene>
    <name evidence="2" type="ORF">AB3X84_24500</name>
</gene>
<dbReference type="EMBL" id="JBFPKE010000012">
    <property type="protein sequence ID" value="MEX3753163.1"/>
    <property type="molecule type" value="Genomic_DNA"/>
</dbReference>